<keyword evidence="6 13" id="KW-0812">Transmembrane</keyword>
<evidence type="ECO:0000256" key="2">
    <source>
        <dbReference type="ARBA" id="ARBA00010527"/>
    </source>
</evidence>
<dbReference type="InterPro" id="IPR038221">
    <property type="entry name" value="YidC_periplasmic_sf"/>
</dbReference>
<comment type="subcellular location">
    <subcellularLocation>
        <location evidence="1">Cell inner membrane</location>
        <topology evidence="1">Multi-pass membrane protein</topology>
    </subcellularLocation>
    <subcellularLocation>
        <location evidence="13">Cell membrane</location>
        <topology evidence="13">Multi-pass membrane protein</topology>
    </subcellularLocation>
</comment>
<dbReference type="InterPro" id="IPR047196">
    <property type="entry name" value="YidC_ALB_C"/>
</dbReference>
<feature type="region of interest" description="Disordered" evidence="14">
    <location>
        <begin position="36"/>
        <end position="66"/>
    </location>
</feature>
<comment type="subunit">
    <text evidence="13">Interacts with the Sec translocase complex via SecD. Specifically interacts with transmembrane segments of nascent integral membrane proteins during membrane integration.</text>
</comment>
<evidence type="ECO:0000313" key="18">
    <source>
        <dbReference type="Proteomes" id="UP000178485"/>
    </source>
</evidence>
<dbReference type="PANTHER" id="PTHR12428">
    <property type="entry name" value="OXA1"/>
    <property type="match status" value="1"/>
</dbReference>
<evidence type="ECO:0000256" key="8">
    <source>
        <dbReference type="ARBA" id="ARBA00022989"/>
    </source>
</evidence>
<feature type="region of interest" description="Disordered" evidence="14">
    <location>
        <begin position="631"/>
        <end position="654"/>
    </location>
</feature>
<dbReference type="GO" id="GO:0051205">
    <property type="term" value="P:protein insertion into membrane"/>
    <property type="evidence" value="ECO:0007669"/>
    <property type="project" value="TreeGrafter"/>
</dbReference>
<dbReference type="AlphaFoldDB" id="A0A1G4G7E9"/>
<keyword evidence="10 13" id="KW-0143">Chaperone</keyword>
<feature type="transmembrane region" description="Helical" evidence="13">
    <location>
        <begin position="469"/>
        <end position="490"/>
    </location>
</feature>
<comment type="similarity">
    <text evidence="2 13">Belongs to the OXA1/ALB3/YidC family. Type 1 subfamily.</text>
</comment>
<gene>
    <name evidence="13 17" type="primary">yidC</name>
    <name evidence="17" type="ORF">ING2E5A_1639</name>
</gene>
<keyword evidence="5 13" id="KW-1003">Cell membrane</keyword>
<proteinExistence type="inferred from homology"/>
<evidence type="ECO:0000256" key="5">
    <source>
        <dbReference type="ARBA" id="ARBA00022475"/>
    </source>
</evidence>
<reference evidence="17 18" key="1">
    <citation type="submission" date="2016-08" db="EMBL/GenBank/DDBJ databases">
        <authorList>
            <person name="Seilhamer J.J."/>
        </authorList>
    </citation>
    <scope>NUCLEOTIDE SEQUENCE [LARGE SCALE GENOMIC DNA]</scope>
    <source>
        <strain evidence="17">ING2-E5A</strain>
    </source>
</reference>
<feature type="transmembrane region" description="Helical" evidence="13">
    <location>
        <begin position="6"/>
        <end position="23"/>
    </location>
</feature>
<comment type="function">
    <text evidence="13">Required for the insertion and/or proper folding and/or complex formation of integral membrane proteins into the membrane. Involved in integration of membrane proteins that insert both dependently and independently of the Sec translocase complex, as well as at least some lipoproteins. Aids folding of multispanning membrane proteins.</text>
</comment>
<dbReference type="InterPro" id="IPR001708">
    <property type="entry name" value="YidC/ALB3/OXA1/COX18"/>
</dbReference>
<sequence length="654" mass="75404">MDKNTVIGFLLIGAIIVAFTFLNRPTQEQLAQQQRMRDSLQQVERQKAALEAERSANGGSGESSEIKQQNSVADFFAVGQVLASDSVTASPDSLDVIQPTGEELVTLENEKLRVTLSTLGGRIHSVQLKGEKRYNGDSLILFEGDEARFNLELFNRNSVRLSTEDQLFTPIVTADGKSVVMRLGSSPERHVDLVYTLPENEFMLDFDIRVVGMKASLHSESLTNLRINWEQKIRQQENGRQFENRFARLNYRYVGQDAQKMSDSKNDRKELTEPIKWFAFKDQFFSTVIIAEKPFSNTILSSQPHVTGEYIKSYKAETWVPVTVDPQRDELTASFNYYFGPNHFYTLKSYDKEISDSSQKLYLEELVDLGYRWLSWINKYFTIPVFNYFLKFNWGMGLIIFIMTLIIKLIILPLTYKSFKSSAKMRVLRPQIKEIEEKYPGQDKEMMLKRQQATMDLYSKAGASPMSGCFPMLLQMPILLAFFFFFPSAIELRHQSFLWASDLSTFDSLIHWDANIPLISKFLGNHISLFCLLMTIVNVFYTKYNMAATDTGQAQMPGMKSMPILMSVMMFFFLNSYPAGLNYYYFLSTLFTIGFTLLFKQLLNEEKLLAQLEANKRKPKKQSGFMARLAEAQKMQEKQARERAKEAAKRNYRR</sequence>
<accession>A0A1G4G7E9</accession>
<organism evidence="17 18">
    <name type="scientific">Petrimonas mucosa</name>
    <dbReference type="NCBI Taxonomy" id="1642646"/>
    <lineage>
        <taxon>Bacteria</taxon>
        <taxon>Pseudomonadati</taxon>
        <taxon>Bacteroidota</taxon>
        <taxon>Bacteroidia</taxon>
        <taxon>Bacteroidales</taxon>
        <taxon>Dysgonomonadaceae</taxon>
        <taxon>Petrimonas</taxon>
    </lineage>
</organism>
<feature type="transmembrane region" description="Helical" evidence="13">
    <location>
        <begin position="561"/>
        <end position="577"/>
    </location>
</feature>
<dbReference type="InterPro" id="IPR028055">
    <property type="entry name" value="YidC/Oxa/ALB_C"/>
</dbReference>
<dbReference type="GO" id="GO:0032977">
    <property type="term" value="F:membrane insertase activity"/>
    <property type="evidence" value="ECO:0007669"/>
    <property type="project" value="InterPro"/>
</dbReference>
<keyword evidence="9 13" id="KW-0472">Membrane</keyword>
<keyword evidence="18" id="KW-1185">Reference proteome</keyword>
<dbReference type="EMBL" id="LT608328">
    <property type="protein sequence ID" value="SCM58065.1"/>
    <property type="molecule type" value="Genomic_DNA"/>
</dbReference>
<evidence type="ECO:0000256" key="10">
    <source>
        <dbReference type="ARBA" id="ARBA00023186"/>
    </source>
</evidence>
<evidence type="ECO:0000256" key="3">
    <source>
        <dbReference type="ARBA" id="ARBA00015325"/>
    </source>
</evidence>
<dbReference type="CDD" id="cd20070">
    <property type="entry name" value="5TM_YidC_Alb3"/>
    <property type="match status" value="1"/>
</dbReference>
<dbReference type="PANTHER" id="PTHR12428:SF65">
    <property type="entry name" value="CYTOCHROME C OXIDASE ASSEMBLY PROTEIN COX18, MITOCHONDRIAL"/>
    <property type="match status" value="1"/>
</dbReference>
<dbReference type="Gene3D" id="2.70.98.90">
    <property type="match status" value="1"/>
</dbReference>
<dbReference type="Pfam" id="PF14849">
    <property type="entry name" value="YidC_periplas"/>
    <property type="match status" value="1"/>
</dbReference>
<dbReference type="InterPro" id="IPR028053">
    <property type="entry name" value="Membr_insert_YidC_N"/>
</dbReference>
<dbReference type="Proteomes" id="UP000178485">
    <property type="component" value="Chromosome i"/>
</dbReference>
<dbReference type="NCBIfam" id="TIGR03592">
    <property type="entry name" value="yidC_oxa1_cterm"/>
    <property type="match status" value="1"/>
</dbReference>
<evidence type="ECO:0000256" key="13">
    <source>
        <dbReference type="HAMAP-Rule" id="MF_01810"/>
    </source>
</evidence>
<evidence type="ECO:0000256" key="7">
    <source>
        <dbReference type="ARBA" id="ARBA00022927"/>
    </source>
</evidence>
<keyword evidence="7 13" id="KW-0653">Protein transport</keyword>
<feature type="domain" description="Membrane insertase YidC/Oxa/ALB C-terminal" evidence="15">
    <location>
        <begin position="397"/>
        <end position="599"/>
    </location>
</feature>
<keyword evidence="4 13" id="KW-0813">Transport</keyword>
<evidence type="ECO:0000256" key="14">
    <source>
        <dbReference type="SAM" id="MobiDB-lite"/>
    </source>
</evidence>
<evidence type="ECO:0000256" key="6">
    <source>
        <dbReference type="ARBA" id="ARBA00022692"/>
    </source>
</evidence>
<dbReference type="KEGG" id="pmuc:ING2E5A_1639"/>
<dbReference type="STRING" id="1642646.ING2E5A_1639"/>
<protein>
    <recommendedName>
        <fullName evidence="3 13">Membrane protein insertase YidC</fullName>
    </recommendedName>
    <alternativeName>
        <fullName evidence="12 13">Foldase YidC</fullName>
    </alternativeName>
    <alternativeName>
        <fullName evidence="11 13">Membrane integrase YidC</fullName>
    </alternativeName>
    <alternativeName>
        <fullName evidence="13">Membrane protein YidC</fullName>
    </alternativeName>
</protein>
<evidence type="ECO:0000256" key="4">
    <source>
        <dbReference type="ARBA" id="ARBA00022448"/>
    </source>
</evidence>
<evidence type="ECO:0000313" key="17">
    <source>
        <dbReference type="EMBL" id="SCM58065.1"/>
    </source>
</evidence>
<dbReference type="PRINTS" id="PR00701">
    <property type="entry name" value="60KDINNERMP"/>
</dbReference>
<feature type="transmembrane region" description="Helical" evidence="13">
    <location>
        <begin position="522"/>
        <end position="541"/>
    </location>
</feature>
<dbReference type="HAMAP" id="MF_01810">
    <property type="entry name" value="YidC_type1"/>
    <property type="match status" value="1"/>
</dbReference>
<dbReference type="CDD" id="cd19961">
    <property type="entry name" value="EcYidC-like_peri"/>
    <property type="match status" value="1"/>
</dbReference>
<evidence type="ECO:0000256" key="9">
    <source>
        <dbReference type="ARBA" id="ARBA00023136"/>
    </source>
</evidence>
<feature type="transmembrane region" description="Helical" evidence="13">
    <location>
        <begin position="396"/>
        <end position="416"/>
    </location>
</feature>
<feature type="compositionally biased region" description="Basic and acidic residues" evidence="14">
    <location>
        <begin position="634"/>
        <end position="654"/>
    </location>
</feature>
<feature type="compositionally biased region" description="Basic and acidic residues" evidence="14">
    <location>
        <begin position="44"/>
        <end position="54"/>
    </location>
</feature>
<name>A0A1G4G7E9_9BACT</name>
<dbReference type="NCBIfam" id="NF002356">
    <property type="entry name" value="PRK01318.2-3"/>
    <property type="match status" value="1"/>
</dbReference>
<evidence type="ECO:0000256" key="12">
    <source>
        <dbReference type="ARBA" id="ARBA00033342"/>
    </source>
</evidence>
<evidence type="ECO:0000259" key="16">
    <source>
        <dbReference type="Pfam" id="PF14849"/>
    </source>
</evidence>
<dbReference type="GO" id="GO:0005886">
    <property type="term" value="C:plasma membrane"/>
    <property type="evidence" value="ECO:0007669"/>
    <property type="project" value="UniProtKB-SubCell"/>
</dbReference>
<feature type="domain" description="Membrane insertase YidC N-terminal" evidence="16">
    <location>
        <begin position="105"/>
        <end position="381"/>
    </location>
</feature>
<dbReference type="RefSeq" id="WP_071136935.1">
    <property type="nucleotide sequence ID" value="NZ_DUQN01000094.1"/>
</dbReference>
<keyword evidence="8 13" id="KW-1133">Transmembrane helix</keyword>
<evidence type="ECO:0000256" key="1">
    <source>
        <dbReference type="ARBA" id="ARBA00004429"/>
    </source>
</evidence>
<evidence type="ECO:0000259" key="15">
    <source>
        <dbReference type="Pfam" id="PF02096"/>
    </source>
</evidence>
<evidence type="ECO:0000256" key="11">
    <source>
        <dbReference type="ARBA" id="ARBA00033245"/>
    </source>
</evidence>
<dbReference type="InterPro" id="IPR019998">
    <property type="entry name" value="Membr_insert_YidC"/>
</dbReference>
<dbReference type="Pfam" id="PF02096">
    <property type="entry name" value="60KD_IMP"/>
    <property type="match status" value="1"/>
</dbReference>
<dbReference type="NCBIfam" id="TIGR03593">
    <property type="entry name" value="yidC_nterm"/>
    <property type="match status" value="1"/>
</dbReference>
<dbReference type="GO" id="GO:0015031">
    <property type="term" value="P:protein transport"/>
    <property type="evidence" value="ECO:0007669"/>
    <property type="project" value="UniProtKB-KW"/>
</dbReference>